<comment type="caution">
    <text evidence="4">The sequence shown here is derived from an EMBL/GenBank/DDBJ whole genome shotgun (WGS) entry which is preliminary data.</text>
</comment>
<protein>
    <submittedName>
        <fullName evidence="4">Methyltransferase</fullName>
    </submittedName>
</protein>
<keyword evidence="1 4" id="KW-0489">Methyltransferase</keyword>
<keyword evidence="2 4" id="KW-0808">Transferase</keyword>
<proteinExistence type="predicted"/>
<dbReference type="InterPro" id="IPR029063">
    <property type="entry name" value="SAM-dependent_MTases_sf"/>
</dbReference>
<reference evidence="5" key="1">
    <citation type="submission" date="2017-01" db="EMBL/GenBank/DDBJ databases">
        <authorList>
            <person name="Wolfgang W.J."/>
            <person name="Cole J."/>
            <person name="Wroblewski D."/>
            <person name="Mcginnis J."/>
            <person name="Musser K.A."/>
        </authorList>
    </citation>
    <scope>NUCLEOTIDE SEQUENCE [LARGE SCALE GENOMIC DNA]</scope>
    <source>
        <strain evidence="5">DSM 19151</strain>
    </source>
</reference>
<dbReference type="OrthoDB" id="9760689at2"/>
<evidence type="ECO:0000313" key="5">
    <source>
        <dbReference type="Proteomes" id="UP000193118"/>
    </source>
</evidence>
<dbReference type="GO" id="GO:0032259">
    <property type="term" value="P:methylation"/>
    <property type="evidence" value="ECO:0007669"/>
    <property type="project" value="UniProtKB-KW"/>
</dbReference>
<evidence type="ECO:0000259" key="3">
    <source>
        <dbReference type="Pfam" id="PF08241"/>
    </source>
</evidence>
<gene>
    <name evidence="4" type="ORF">BWD09_04305</name>
</gene>
<dbReference type="PANTHER" id="PTHR13090:SF1">
    <property type="entry name" value="ARGININE-HYDROXYLASE NDUFAF5, MITOCHONDRIAL"/>
    <property type="match status" value="1"/>
</dbReference>
<dbReference type="PANTHER" id="PTHR13090">
    <property type="entry name" value="ARGININE-HYDROXYLASE NDUFAF5, MITOCHONDRIAL"/>
    <property type="match status" value="1"/>
</dbReference>
<dbReference type="Pfam" id="PF08241">
    <property type="entry name" value="Methyltransf_11"/>
    <property type="match status" value="1"/>
</dbReference>
<accession>A0A1X3DE41</accession>
<name>A0A1X3DE41_9NEIS</name>
<dbReference type="GO" id="GO:0008757">
    <property type="term" value="F:S-adenosylmethionine-dependent methyltransferase activity"/>
    <property type="evidence" value="ECO:0007669"/>
    <property type="project" value="InterPro"/>
</dbReference>
<feature type="domain" description="Methyltransferase type 11" evidence="3">
    <location>
        <begin position="45"/>
        <end position="135"/>
    </location>
</feature>
<dbReference type="AlphaFoldDB" id="A0A1X3DE41"/>
<keyword evidence="5" id="KW-1185">Reference proteome</keyword>
<dbReference type="InterPro" id="IPR013216">
    <property type="entry name" value="Methyltransf_11"/>
</dbReference>
<sequence>MTNTSDRWAVHRLLARNTDERLQLVRTAPQQIVLAGADADESRRLLAARYPKAAFAEYDPRPAFLQAAADARKTGLWQKLTGKTVPQHCQSLTEPLPEAAADMLWSNLGLITAREPVPVFENWARALKPDGLLFFTHFGIDSLNGLTGRLKEAGIAVNAPMLFDMHDLGDMLFHHGFYDPVMDTAKLELSYRRPETFWQDMETLGLWASLDFSDEAAARAAVNRMFADGATLTATLETVYGHAIKKRQLPAGESEILFYPKPR</sequence>
<dbReference type="EMBL" id="MTBO01000006">
    <property type="protein sequence ID" value="OSI17981.1"/>
    <property type="molecule type" value="Genomic_DNA"/>
</dbReference>
<dbReference type="InterPro" id="IPR050602">
    <property type="entry name" value="Malonyl-ACP_OMT"/>
</dbReference>
<dbReference type="Gene3D" id="3.40.50.150">
    <property type="entry name" value="Vaccinia Virus protein VP39"/>
    <property type="match status" value="1"/>
</dbReference>
<dbReference type="RefSeq" id="WP_085365486.1">
    <property type="nucleotide sequence ID" value="NZ_CAUJPZ010000054.1"/>
</dbReference>
<dbReference type="GeneID" id="94581929"/>
<dbReference type="Proteomes" id="UP000193118">
    <property type="component" value="Unassembled WGS sequence"/>
</dbReference>
<evidence type="ECO:0000256" key="1">
    <source>
        <dbReference type="ARBA" id="ARBA00022603"/>
    </source>
</evidence>
<evidence type="ECO:0000256" key="2">
    <source>
        <dbReference type="ARBA" id="ARBA00022679"/>
    </source>
</evidence>
<evidence type="ECO:0000313" key="4">
    <source>
        <dbReference type="EMBL" id="OSI17981.1"/>
    </source>
</evidence>
<dbReference type="SUPFAM" id="SSF53335">
    <property type="entry name" value="S-adenosyl-L-methionine-dependent methyltransferases"/>
    <property type="match status" value="1"/>
</dbReference>
<organism evidence="4 5">
    <name type="scientific">Neisseria dentiae</name>
    <dbReference type="NCBI Taxonomy" id="194197"/>
    <lineage>
        <taxon>Bacteria</taxon>
        <taxon>Pseudomonadati</taxon>
        <taxon>Pseudomonadota</taxon>
        <taxon>Betaproteobacteria</taxon>
        <taxon>Neisseriales</taxon>
        <taxon>Neisseriaceae</taxon>
        <taxon>Neisseria</taxon>
    </lineage>
</organism>
<dbReference type="STRING" id="194197.BWD09_04305"/>